<comment type="caution">
    <text evidence="8">The sequence shown here is derived from an EMBL/GenBank/DDBJ whole genome shotgun (WGS) entry which is preliminary data.</text>
</comment>
<organism evidence="8 9">
    <name type="scientific">Astrephomene gubernaculifera</name>
    <dbReference type="NCBI Taxonomy" id="47775"/>
    <lineage>
        <taxon>Eukaryota</taxon>
        <taxon>Viridiplantae</taxon>
        <taxon>Chlorophyta</taxon>
        <taxon>core chlorophytes</taxon>
        <taxon>Chlorophyceae</taxon>
        <taxon>CS clade</taxon>
        <taxon>Chlamydomonadales</taxon>
        <taxon>Astrephomenaceae</taxon>
        <taxon>Astrephomene</taxon>
    </lineage>
</organism>
<evidence type="ECO:0000256" key="3">
    <source>
        <dbReference type="ARBA" id="ARBA00022840"/>
    </source>
</evidence>
<dbReference type="PANTHER" id="PTHR46765:SF1">
    <property type="entry name" value="P-LOOP CONTAINING NUCLEOSIDE TRIPHOSPHATE HYDROLASES SUPERFAMILY PROTEIN"/>
    <property type="match status" value="1"/>
</dbReference>
<feature type="region of interest" description="Disordered" evidence="7">
    <location>
        <begin position="1"/>
        <end position="43"/>
    </location>
</feature>
<feature type="non-terminal residue" evidence="8">
    <location>
        <position position="1"/>
    </location>
</feature>
<gene>
    <name evidence="8" type="ORF">Agub_g12612</name>
</gene>
<feature type="compositionally biased region" description="Acidic residues" evidence="7">
    <location>
        <begin position="1"/>
        <end position="11"/>
    </location>
</feature>
<dbReference type="AlphaFoldDB" id="A0AAD3DYH4"/>
<dbReference type="Gene3D" id="1.10.8.60">
    <property type="match status" value="1"/>
</dbReference>
<dbReference type="InterPro" id="IPR053016">
    <property type="entry name" value="CTF18-RFC_complex"/>
</dbReference>
<dbReference type="PANTHER" id="PTHR46765">
    <property type="entry name" value="P-LOOP CONTAINING NUCLEOSIDE TRIPHOSPHATE HYDROLASES SUPERFAMILY PROTEIN"/>
    <property type="match status" value="1"/>
</dbReference>
<evidence type="ECO:0000256" key="2">
    <source>
        <dbReference type="ARBA" id="ARBA00022741"/>
    </source>
</evidence>
<sequence length="164" mass="17435">NDSESDDDDADGDGRKAGGGGGGTKGRRGPSGGSGGGGRRGSRLRPLSRPIICICNDLYAPALRPLRDVARVFHFSPPASERLTARLAEICKAERLPADPAALRLLVERTERDVRSCLNTLQFLARRKAAAGAGGGSRRSIEVKDIEELNIAAKDTSQSAHDMW</sequence>
<dbReference type="CDD" id="cd18140">
    <property type="entry name" value="HLD_clamp_RFC"/>
    <property type="match status" value="1"/>
</dbReference>
<dbReference type="GO" id="GO:0005634">
    <property type="term" value="C:nucleus"/>
    <property type="evidence" value="ECO:0007669"/>
    <property type="project" value="UniProtKB-SubCell"/>
</dbReference>
<keyword evidence="6" id="KW-0131">Cell cycle</keyword>
<keyword evidence="3" id="KW-0067">ATP-binding</keyword>
<keyword evidence="2" id="KW-0547">Nucleotide-binding</keyword>
<evidence type="ECO:0000256" key="4">
    <source>
        <dbReference type="ARBA" id="ARBA00023125"/>
    </source>
</evidence>
<comment type="subcellular location">
    <subcellularLocation>
        <location evidence="1">Nucleus</location>
    </subcellularLocation>
</comment>
<dbReference type="InterPro" id="IPR027417">
    <property type="entry name" value="P-loop_NTPase"/>
</dbReference>
<dbReference type="GO" id="GO:0003677">
    <property type="term" value="F:DNA binding"/>
    <property type="evidence" value="ECO:0007669"/>
    <property type="project" value="UniProtKB-KW"/>
</dbReference>
<dbReference type="Proteomes" id="UP001054857">
    <property type="component" value="Unassembled WGS sequence"/>
</dbReference>
<name>A0AAD3DYH4_9CHLO</name>
<dbReference type="GO" id="GO:0005524">
    <property type="term" value="F:ATP binding"/>
    <property type="evidence" value="ECO:0007669"/>
    <property type="project" value="UniProtKB-KW"/>
</dbReference>
<evidence type="ECO:0000256" key="7">
    <source>
        <dbReference type="SAM" id="MobiDB-lite"/>
    </source>
</evidence>
<dbReference type="EMBL" id="BMAR01000037">
    <property type="protein sequence ID" value="GFR50396.1"/>
    <property type="molecule type" value="Genomic_DNA"/>
</dbReference>
<proteinExistence type="predicted"/>
<feature type="non-terminal residue" evidence="8">
    <location>
        <position position="164"/>
    </location>
</feature>
<keyword evidence="5" id="KW-0539">Nucleus</keyword>
<feature type="compositionally biased region" description="Gly residues" evidence="7">
    <location>
        <begin position="17"/>
        <end position="39"/>
    </location>
</feature>
<accession>A0AAD3DYH4</accession>
<keyword evidence="4" id="KW-0238">DNA-binding</keyword>
<evidence type="ECO:0000313" key="8">
    <source>
        <dbReference type="EMBL" id="GFR50396.1"/>
    </source>
</evidence>
<keyword evidence="9" id="KW-1185">Reference proteome</keyword>
<reference evidence="8 9" key="1">
    <citation type="journal article" date="2021" name="Sci. Rep.">
        <title>Genome sequencing of the multicellular alga Astrephomene provides insights into convergent evolution of germ-soma differentiation.</title>
        <authorList>
            <person name="Yamashita S."/>
            <person name="Yamamoto K."/>
            <person name="Matsuzaki R."/>
            <person name="Suzuki S."/>
            <person name="Yamaguchi H."/>
            <person name="Hirooka S."/>
            <person name="Minakuchi Y."/>
            <person name="Miyagishima S."/>
            <person name="Kawachi M."/>
            <person name="Toyoda A."/>
            <person name="Nozaki H."/>
        </authorList>
    </citation>
    <scope>NUCLEOTIDE SEQUENCE [LARGE SCALE GENOMIC DNA]</scope>
    <source>
        <strain evidence="8 9">NIES-4017</strain>
    </source>
</reference>
<protein>
    <submittedName>
        <fullName evidence="8">Uncharacterized protein</fullName>
    </submittedName>
</protein>
<evidence type="ECO:0000313" key="9">
    <source>
        <dbReference type="Proteomes" id="UP001054857"/>
    </source>
</evidence>
<dbReference type="SUPFAM" id="SSF52540">
    <property type="entry name" value="P-loop containing nucleoside triphosphate hydrolases"/>
    <property type="match status" value="1"/>
</dbReference>
<evidence type="ECO:0000256" key="5">
    <source>
        <dbReference type="ARBA" id="ARBA00023242"/>
    </source>
</evidence>
<dbReference type="InterPro" id="IPR047854">
    <property type="entry name" value="RFC_lid"/>
</dbReference>
<evidence type="ECO:0000256" key="6">
    <source>
        <dbReference type="ARBA" id="ARBA00023306"/>
    </source>
</evidence>
<evidence type="ECO:0000256" key="1">
    <source>
        <dbReference type="ARBA" id="ARBA00004123"/>
    </source>
</evidence>